<keyword evidence="3" id="KW-0677">Repeat</keyword>
<dbReference type="SMART" id="SM00441">
    <property type="entry name" value="FF"/>
    <property type="match status" value="2"/>
</dbReference>
<name>A0A9Q3BCZ8_9BASI</name>
<evidence type="ECO:0000259" key="8">
    <source>
        <dbReference type="PROSITE" id="PS50020"/>
    </source>
</evidence>
<dbReference type="SUPFAM" id="SSF81698">
    <property type="entry name" value="FF domain"/>
    <property type="match status" value="3"/>
</dbReference>
<feature type="domain" description="WW" evidence="8">
    <location>
        <begin position="1"/>
        <end position="32"/>
    </location>
</feature>
<dbReference type="SMART" id="SM00456">
    <property type="entry name" value="WW"/>
    <property type="match status" value="2"/>
</dbReference>
<sequence>MAPSWTEHRSPTGRLYWYNAQTGTSSWERPDDLKSPAERALASTPWKEYQTAEGRKYWHNTATKETTWTLPDVIRQVIEKVAASAPSPLPLSAPVSAPVLNQPLSLPPASALPAGNATVVSAHPTFVPASKSLPQSTPIQPNRPPGPSNPIGPANPAGFAPQMVTLPPRPMASILHSAPSTNQAPAPLPDFKTPEEAERAFIGLLRLKGVNPSWTWEQTMRDIITEPLYKALDTLAARKAAWEKFIDNERKREKENREKNIARVRSSWKAGLDSLGEERTIIDEKGSEIKLPGAPPRLWWTWERLKVELEKRVPEVWKLCRDDEERKVLWDEYLSELRQRDTMVANQLRGRQQEKLTELLRAHEEKLNLPGELETIQWRLAQEAILQSEEFQNDPDLRKMDDLDMLIVFEEEVKRAEKETMELKAKQKDEKRRSCRKTRAAYIQLLHELKLAGEIQAGTMWKEIYPLLEDDPRYQHMLGIFGSSPLDLFWDIIDDLQSEVEEKQKIVEDLLADRAEKVVETTEFDEFLTWLPSDMTPHNIDQPMLKQVFQVLYDRAVRIAKDEKRRAEKRLRNQIEDLRYALKKLSPPITIDASYDEAVSRFSDLIEFKVLEGHDEGRKEAYNRYMERLKEKASIEDKKHRRKEDELHRSDSKKKSSLQQYSDDEESVISSSKKRRKDWFNDDKYHRHLSPRSNRVEDTTSSPRTGGDHRDDRDYHDRYKDSERSRGRGRDYDKEKGRDYERDRERELEKDKERDYDKEKEREHVKERSRGFDRKPEVATDHVLDDDVEKPTSRDRNRSRENERNKSKAKDNKDRSNEPTDDRDQLHSRSATDDRERRRKEYDLDRHGSRHHRSSRRERDHEDRESSKHRNGRFEDEDRHSRDKKSDHDLSEKRARSRDRSEARTTGEHIDNERELKRVKTEELKQDKLTEKSDGEEGELDG</sequence>
<dbReference type="CDD" id="cd00201">
    <property type="entry name" value="WW"/>
    <property type="match status" value="2"/>
</dbReference>
<dbReference type="InterPro" id="IPR002713">
    <property type="entry name" value="FF_domain"/>
</dbReference>
<protein>
    <recommendedName>
        <fullName evidence="8">WW domain-containing protein</fullName>
    </recommendedName>
</protein>
<organism evidence="9 10">
    <name type="scientific">Austropuccinia psidii MF-1</name>
    <dbReference type="NCBI Taxonomy" id="1389203"/>
    <lineage>
        <taxon>Eukaryota</taxon>
        <taxon>Fungi</taxon>
        <taxon>Dikarya</taxon>
        <taxon>Basidiomycota</taxon>
        <taxon>Pucciniomycotina</taxon>
        <taxon>Pucciniomycetes</taxon>
        <taxon>Pucciniales</taxon>
        <taxon>Sphaerophragmiaceae</taxon>
        <taxon>Austropuccinia</taxon>
    </lineage>
</organism>
<evidence type="ECO:0000256" key="2">
    <source>
        <dbReference type="ARBA" id="ARBA00022664"/>
    </source>
</evidence>
<dbReference type="InterPro" id="IPR001202">
    <property type="entry name" value="WW_dom"/>
</dbReference>
<dbReference type="GO" id="GO:0045292">
    <property type="term" value="P:mRNA cis splicing, via spliceosome"/>
    <property type="evidence" value="ECO:0007669"/>
    <property type="project" value="InterPro"/>
</dbReference>
<proteinExistence type="predicted"/>
<keyword evidence="4" id="KW-0508">mRNA splicing</keyword>
<evidence type="ECO:0000256" key="5">
    <source>
        <dbReference type="ARBA" id="ARBA00023242"/>
    </source>
</evidence>
<dbReference type="Pfam" id="PF00397">
    <property type="entry name" value="WW"/>
    <property type="match status" value="2"/>
</dbReference>
<evidence type="ECO:0000256" key="3">
    <source>
        <dbReference type="ARBA" id="ARBA00022737"/>
    </source>
</evidence>
<feature type="coiled-coil region" evidence="6">
    <location>
        <begin position="406"/>
        <end position="433"/>
    </location>
</feature>
<dbReference type="InterPro" id="IPR036517">
    <property type="entry name" value="FF_domain_sf"/>
</dbReference>
<evidence type="ECO:0000313" key="10">
    <source>
        <dbReference type="Proteomes" id="UP000765509"/>
    </source>
</evidence>
<evidence type="ECO:0000256" key="7">
    <source>
        <dbReference type="SAM" id="MobiDB-lite"/>
    </source>
</evidence>
<dbReference type="OrthoDB" id="187617at2759"/>
<dbReference type="Proteomes" id="UP000765509">
    <property type="component" value="Unassembled WGS sequence"/>
</dbReference>
<dbReference type="Pfam" id="PF01846">
    <property type="entry name" value="FF"/>
    <property type="match status" value="2"/>
</dbReference>
<dbReference type="Pfam" id="PF25432">
    <property type="entry name" value="FF_PRPF40A"/>
    <property type="match status" value="1"/>
</dbReference>
<evidence type="ECO:0000256" key="1">
    <source>
        <dbReference type="ARBA" id="ARBA00004123"/>
    </source>
</evidence>
<feature type="compositionally biased region" description="Basic and acidic residues" evidence="7">
    <location>
        <begin position="706"/>
        <end position="847"/>
    </location>
</feature>
<keyword evidence="10" id="KW-1185">Reference proteome</keyword>
<comment type="subcellular location">
    <subcellularLocation>
        <location evidence="1">Nucleus</location>
    </subcellularLocation>
</comment>
<evidence type="ECO:0000313" key="9">
    <source>
        <dbReference type="EMBL" id="MBW0462827.1"/>
    </source>
</evidence>
<dbReference type="PANTHER" id="PTHR11864">
    <property type="entry name" value="PRE-MRNA-PROCESSING PROTEIN PRP40"/>
    <property type="match status" value="1"/>
</dbReference>
<reference evidence="9" key="1">
    <citation type="submission" date="2021-03" db="EMBL/GenBank/DDBJ databases">
        <title>Draft genome sequence of rust myrtle Austropuccinia psidii MF-1, a brazilian biotype.</title>
        <authorList>
            <person name="Quecine M.C."/>
            <person name="Pachon D.M.R."/>
            <person name="Bonatelli M.L."/>
            <person name="Correr F.H."/>
            <person name="Franceschini L.M."/>
            <person name="Leite T.F."/>
            <person name="Margarido G.R.A."/>
            <person name="Almeida C.A."/>
            <person name="Ferrarezi J.A."/>
            <person name="Labate C.A."/>
        </authorList>
    </citation>
    <scope>NUCLEOTIDE SEQUENCE</scope>
    <source>
        <strain evidence="9">MF-1</strain>
    </source>
</reference>
<feature type="compositionally biased region" description="Pro residues" evidence="7">
    <location>
        <begin position="141"/>
        <end position="150"/>
    </location>
</feature>
<dbReference type="PANTHER" id="PTHR11864:SF0">
    <property type="entry name" value="PRP40 PRE-MRNA PROCESSING FACTOR 40 HOMOLOG A (YEAST)"/>
    <property type="match status" value="1"/>
</dbReference>
<dbReference type="AlphaFoldDB" id="A0A9Q3BCZ8"/>
<keyword evidence="6" id="KW-0175">Coiled coil</keyword>
<dbReference type="PROSITE" id="PS01159">
    <property type="entry name" value="WW_DOMAIN_1"/>
    <property type="match status" value="2"/>
</dbReference>
<feature type="region of interest" description="Disordered" evidence="7">
    <location>
        <begin position="685"/>
        <end position="942"/>
    </location>
</feature>
<evidence type="ECO:0000256" key="4">
    <source>
        <dbReference type="ARBA" id="ARBA00023187"/>
    </source>
</evidence>
<feature type="compositionally biased region" description="Basic and acidic residues" evidence="7">
    <location>
        <begin position="634"/>
        <end position="654"/>
    </location>
</feature>
<dbReference type="GO" id="GO:0003723">
    <property type="term" value="F:RNA binding"/>
    <property type="evidence" value="ECO:0007669"/>
    <property type="project" value="TreeGrafter"/>
</dbReference>
<dbReference type="PROSITE" id="PS50020">
    <property type="entry name" value="WW_DOMAIN_2"/>
    <property type="match status" value="2"/>
</dbReference>
<keyword evidence="2" id="KW-0507">mRNA processing</keyword>
<comment type="caution">
    <text evidence="9">The sequence shown here is derived from an EMBL/GenBank/DDBJ whole genome shotgun (WGS) entry which is preliminary data.</text>
</comment>
<feature type="region of interest" description="Disordered" evidence="7">
    <location>
        <begin position="128"/>
        <end position="157"/>
    </location>
</feature>
<dbReference type="Gene3D" id="1.10.10.440">
    <property type="entry name" value="FF domain"/>
    <property type="match status" value="3"/>
</dbReference>
<dbReference type="InterPro" id="IPR039726">
    <property type="entry name" value="Prp40-like"/>
</dbReference>
<feature type="region of interest" description="Disordered" evidence="7">
    <location>
        <begin position="634"/>
        <end position="673"/>
    </location>
</feature>
<dbReference type="EMBL" id="AVOT02000428">
    <property type="protein sequence ID" value="MBW0462827.1"/>
    <property type="molecule type" value="Genomic_DNA"/>
</dbReference>
<dbReference type="GO" id="GO:0005685">
    <property type="term" value="C:U1 snRNP"/>
    <property type="evidence" value="ECO:0007669"/>
    <property type="project" value="TreeGrafter"/>
</dbReference>
<gene>
    <name evidence="9" type="ORF">O181_002542</name>
</gene>
<dbReference type="InterPro" id="IPR036020">
    <property type="entry name" value="WW_dom_sf"/>
</dbReference>
<accession>A0A9Q3BCZ8</accession>
<dbReference type="GO" id="GO:0071004">
    <property type="term" value="C:U2-type prespliceosome"/>
    <property type="evidence" value="ECO:0007669"/>
    <property type="project" value="TreeGrafter"/>
</dbReference>
<evidence type="ECO:0000256" key="6">
    <source>
        <dbReference type="SAM" id="Coils"/>
    </source>
</evidence>
<dbReference type="Gene3D" id="2.20.70.10">
    <property type="match status" value="2"/>
</dbReference>
<feature type="compositionally biased region" description="Basic and acidic residues" evidence="7">
    <location>
        <begin position="857"/>
        <end position="935"/>
    </location>
</feature>
<dbReference type="SUPFAM" id="SSF51045">
    <property type="entry name" value="WW domain"/>
    <property type="match status" value="2"/>
</dbReference>
<dbReference type="FunFam" id="1.10.10.440:FF:000013">
    <property type="entry name" value="pre-mRNA-processing protein 40A isoform X1"/>
    <property type="match status" value="1"/>
</dbReference>
<keyword evidence="5" id="KW-0539">Nucleus</keyword>
<dbReference type="FunFam" id="2.20.70.10:FF:000158">
    <property type="entry name" value="Predicted protein"/>
    <property type="match status" value="1"/>
</dbReference>
<feature type="domain" description="WW" evidence="8">
    <location>
        <begin position="40"/>
        <end position="73"/>
    </location>
</feature>